<keyword evidence="3" id="KW-1185">Reference proteome</keyword>
<dbReference type="AlphaFoldDB" id="A0AAW1JZ55"/>
<dbReference type="EMBL" id="JASPKY010000300">
    <property type="protein sequence ID" value="KAK9709915.1"/>
    <property type="molecule type" value="Genomic_DNA"/>
</dbReference>
<keyword evidence="1" id="KW-0472">Membrane</keyword>
<dbReference type="Proteomes" id="UP001458880">
    <property type="component" value="Unassembled WGS sequence"/>
</dbReference>
<keyword evidence="1" id="KW-1133">Transmembrane helix</keyword>
<organism evidence="2 3">
    <name type="scientific">Popillia japonica</name>
    <name type="common">Japanese beetle</name>
    <dbReference type="NCBI Taxonomy" id="7064"/>
    <lineage>
        <taxon>Eukaryota</taxon>
        <taxon>Metazoa</taxon>
        <taxon>Ecdysozoa</taxon>
        <taxon>Arthropoda</taxon>
        <taxon>Hexapoda</taxon>
        <taxon>Insecta</taxon>
        <taxon>Pterygota</taxon>
        <taxon>Neoptera</taxon>
        <taxon>Endopterygota</taxon>
        <taxon>Coleoptera</taxon>
        <taxon>Polyphaga</taxon>
        <taxon>Scarabaeiformia</taxon>
        <taxon>Scarabaeidae</taxon>
        <taxon>Rutelinae</taxon>
        <taxon>Popillia</taxon>
    </lineage>
</organism>
<evidence type="ECO:0000313" key="3">
    <source>
        <dbReference type="Proteomes" id="UP001458880"/>
    </source>
</evidence>
<dbReference type="Gene3D" id="1.25.40.10">
    <property type="entry name" value="Tetratricopeptide repeat domain"/>
    <property type="match status" value="1"/>
</dbReference>
<gene>
    <name evidence="2" type="ORF">QE152_g26337</name>
</gene>
<sequence>MSLKFLQKANEVSPDDTDIQKEISSLTSLIKKQRVSEKELAQRMFNMKDNGNQKKRKKFDSKFQALTMFGASVIVGLVGFVMYKYKYV</sequence>
<keyword evidence="1" id="KW-0812">Transmembrane</keyword>
<reference evidence="2 3" key="1">
    <citation type="journal article" date="2024" name="BMC Genomics">
        <title>De novo assembly and annotation of Popillia japonica's genome with initial clues to its potential as an invasive pest.</title>
        <authorList>
            <person name="Cucini C."/>
            <person name="Boschi S."/>
            <person name="Funari R."/>
            <person name="Cardaioli E."/>
            <person name="Iannotti N."/>
            <person name="Marturano G."/>
            <person name="Paoli F."/>
            <person name="Bruttini M."/>
            <person name="Carapelli A."/>
            <person name="Frati F."/>
            <person name="Nardi F."/>
        </authorList>
    </citation>
    <scope>NUCLEOTIDE SEQUENCE [LARGE SCALE GENOMIC DNA]</scope>
    <source>
        <strain evidence="2">DMR45628</strain>
    </source>
</reference>
<name>A0AAW1JZ55_POPJA</name>
<feature type="transmembrane region" description="Helical" evidence="1">
    <location>
        <begin position="63"/>
        <end position="83"/>
    </location>
</feature>
<evidence type="ECO:0000313" key="2">
    <source>
        <dbReference type="EMBL" id="KAK9709915.1"/>
    </source>
</evidence>
<comment type="caution">
    <text evidence="2">The sequence shown here is derived from an EMBL/GenBank/DDBJ whole genome shotgun (WGS) entry which is preliminary data.</text>
</comment>
<evidence type="ECO:0000256" key="1">
    <source>
        <dbReference type="SAM" id="Phobius"/>
    </source>
</evidence>
<accession>A0AAW1JZ55</accession>
<proteinExistence type="predicted"/>
<protein>
    <submittedName>
        <fullName evidence="2">Uncharacterized protein</fullName>
    </submittedName>
</protein>
<dbReference type="InterPro" id="IPR011990">
    <property type="entry name" value="TPR-like_helical_dom_sf"/>
</dbReference>